<sequence>MKVKKSHQERLKKMKKTLEENQHILDSEFPDNVTHVGSPDLTKKEDKDIDEDFEDKSDEE</sequence>
<reference evidence="3" key="1">
    <citation type="journal article" date="2019" name="Int. J. Syst. Evol. Microbiol.">
        <title>The Global Catalogue of Microorganisms (GCM) 10K type strain sequencing project: providing services to taxonomists for standard genome sequencing and annotation.</title>
        <authorList>
            <consortium name="The Broad Institute Genomics Platform"/>
            <consortium name="The Broad Institute Genome Sequencing Center for Infectious Disease"/>
            <person name="Wu L."/>
            <person name="Ma J."/>
        </authorList>
    </citation>
    <scope>NUCLEOTIDE SEQUENCE [LARGE SCALE GENOMIC DNA]</scope>
    <source>
        <strain evidence="3">KCTC 12848</strain>
    </source>
</reference>
<dbReference type="EMBL" id="JBHUJD010000006">
    <property type="protein sequence ID" value="MFD2310075.1"/>
    <property type="molecule type" value="Genomic_DNA"/>
</dbReference>
<comment type="caution">
    <text evidence="2">The sequence shown here is derived from an EMBL/GenBank/DDBJ whole genome shotgun (WGS) entry which is preliminary data.</text>
</comment>
<evidence type="ECO:0000313" key="2">
    <source>
        <dbReference type="EMBL" id="MFD2310075.1"/>
    </source>
</evidence>
<feature type="region of interest" description="Disordered" evidence="1">
    <location>
        <begin position="1"/>
        <end position="60"/>
    </location>
</feature>
<dbReference type="Proteomes" id="UP001597425">
    <property type="component" value="Unassembled WGS sequence"/>
</dbReference>
<protein>
    <submittedName>
        <fullName evidence="2">Uncharacterized protein</fullName>
    </submittedName>
</protein>
<dbReference type="RefSeq" id="WP_265720036.1">
    <property type="nucleotide sequence ID" value="NZ_JAPIVK010000001.1"/>
</dbReference>
<evidence type="ECO:0000313" key="3">
    <source>
        <dbReference type="Proteomes" id="UP001597425"/>
    </source>
</evidence>
<accession>A0ABW5EDM1</accession>
<proteinExistence type="predicted"/>
<organism evidence="2 3">
    <name type="scientific">Microbulbifer halophilus</name>
    <dbReference type="NCBI Taxonomy" id="453963"/>
    <lineage>
        <taxon>Bacteria</taxon>
        <taxon>Pseudomonadati</taxon>
        <taxon>Pseudomonadota</taxon>
        <taxon>Gammaproteobacteria</taxon>
        <taxon>Cellvibrionales</taxon>
        <taxon>Microbulbiferaceae</taxon>
        <taxon>Microbulbifer</taxon>
    </lineage>
</organism>
<keyword evidence="3" id="KW-1185">Reference proteome</keyword>
<evidence type="ECO:0000256" key="1">
    <source>
        <dbReference type="SAM" id="MobiDB-lite"/>
    </source>
</evidence>
<feature type="compositionally biased region" description="Basic and acidic residues" evidence="1">
    <location>
        <begin position="1"/>
        <end position="26"/>
    </location>
</feature>
<name>A0ABW5EDM1_9GAMM</name>
<feature type="compositionally biased region" description="Acidic residues" evidence="1">
    <location>
        <begin position="48"/>
        <end position="60"/>
    </location>
</feature>
<gene>
    <name evidence="2" type="ORF">ACFSKX_06545</name>
</gene>